<dbReference type="SUPFAM" id="SSF52440">
    <property type="entry name" value="PreATP-grasp domain"/>
    <property type="match status" value="1"/>
</dbReference>
<evidence type="ECO:0000256" key="2">
    <source>
        <dbReference type="ARBA" id="ARBA00022741"/>
    </source>
</evidence>
<feature type="domain" description="ATP-grasp" evidence="6">
    <location>
        <begin position="167"/>
        <end position="347"/>
    </location>
</feature>
<dbReference type="Pfam" id="PF02786">
    <property type="entry name" value="CPSase_L_D2"/>
    <property type="match status" value="2"/>
</dbReference>
<evidence type="ECO:0000259" key="6">
    <source>
        <dbReference type="PROSITE" id="PS50975"/>
    </source>
</evidence>
<feature type="domain" description="Biotin carboxylation" evidence="7">
    <location>
        <begin position="47"/>
        <end position="478"/>
    </location>
</feature>
<evidence type="ECO:0000313" key="9">
    <source>
        <dbReference type="Proteomes" id="UP000274131"/>
    </source>
</evidence>
<dbReference type="InterPro" id="IPR011054">
    <property type="entry name" value="Rudment_hybrid_motif"/>
</dbReference>
<dbReference type="AlphaFoldDB" id="A0A0N4VPS0"/>
<dbReference type="EMBL" id="UXUI01013614">
    <property type="protein sequence ID" value="VDD97415.1"/>
    <property type="molecule type" value="Genomic_DNA"/>
</dbReference>
<dbReference type="SMART" id="SM00878">
    <property type="entry name" value="Biotin_carb_C"/>
    <property type="match status" value="1"/>
</dbReference>
<dbReference type="GO" id="GO:0046872">
    <property type="term" value="F:metal ion binding"/>
    <property type="evidence" value="ECO:0007669"/>
    <property type="project" value="InterPro"/>
</dbReference>
<dbReference type="InterPro" id="IPR055268">
    <property type="entry name" value="PCB-like"/>
</dbReference>
<dbReference type="PANTHER" id="PTHR43778">
    <property type="entry name" value="PYRUVATE CARBOXYLASE"/>
    <property type="match status" value="1"/>
</dbReference>
<dbReference type="SUPFAM" id="SSF56059">
    <property type="entry name" value="Glutathione synthetase ATP-binding domain-like"/>
    <property type="match status" value="1"/>
</dbReference>
<keyword evidence="4" id="KW-0092">Biotin</keyword>
<reference evidence="8 9" key="2">
    <citation type="submission" date="2018-10" db="EMBL/GenBank/DDBJ databases">
        <authorList>
            <consortium name="Pathogen Informatics"/>
        </authorList>
    </citation>
    <scope>NUCLEOTIDE SEQUENCE [LARGE SCALE GENOMIC DNA]</scope>
</reference>
<evidence type="ECO:0000259" key="7">
    <source>
        <dbReference type="PROSITE" id="PS50979"/>
    </source>
</evidence>
<keyword evidence="9" id="KW-1185">Reference proteome</keyword>
<reference evidence="10" key="1">
    <citation type="submission" date="2017-02" db="UniProtKB">
        <authorList>
            <consortium name="WormBaseParasite"/>
        </authorList>
    </citation>
    <scope>IDENTIFICATION</scope>
</reference>
<dbReference type="InterPro" id="IPR005479">
    <property type="entry name" value="CPAse_ATP-bd"/>
</dbReference>
<proteinExistence type="predicted"/>
<dbReference type="STRING" id="51028.A0A0N4VPS0"/>
<evidence type="ECO:0000256" key="5">
    <source>
        <dbReference type="PROSITE-ProRule" id="PRU00409"/>
    </source>
</evidence>
<dbReference type="PANTHER" id="PTHR43778:SF2">
    <property type="entry name" value="PYRUVATE CARBOXYLASE, MITOCHONDRIAL"/>
    <property type="match status" value="1"/>
</dbReference>
<gene>
    <name evidence="8" type="ORF">EVEC_LOCUS12166</name>
</gene>
<dbReference type="SUPFAM" id="SSF51569">
    <property type="entry name" value="Aldolase"/>
    <property type="match status" value="1"/>
</dbReference>
<evidence type="ECO:0000313" key="8">
    <source>
        <dbReference type="EMBL" id="VDD97415.1"/>
    </source>
</evidence>
<dbReference type="InterPro" id="IPR016185">
    <property type="entry name" value="PreATP-grasp_dom_sf"/>
</dbReference>
<dbReference type="InterPro" id="IPR005482">
    <property type="entry name" value="Biotin_COase_C"/>
</dbReference>
<name>A0A0N4VPS0_ENTVE</name>
<evidence type="ECO:0000313" key="10">
    <source>
        <dbReference type="WBParaSite" id="EVEC_0001300401-mRNA-1"/>
    </source>
</evidence>
<keyword evidence="2 5" id="KW-0547">Nucleotide-binding</keyword>
<accession>A0A0N4VPS0</accession>
<dbReference type="Pfam" id="PF02785">
    <property type="entry name" value="Biotin_carb_C"/>
    <property type="match status" value="1"/>
</dbReference>
<organism evidence="10">
    <name type="scientific">Enterobius vermicularis</name>
    <name type="common">Human pinworm</name>
    <dbReference type="NCBI Taxonomy" id="51028"/>
    <lineage>
        <taxon>Eukaryota</taxon>
        <taxon>Metazoa</taxon>
        <taxon>Ecdysozoa</taxon>
        <taxon>Nematoda</taxon>
        <taxon>Chromadorea</taxon>
        <taxon>Rhabditida</taxon>
        <taxon>Spirurina</taxon>
        <taxon>Oxyuridomorpha</taxon>
        <taxon>Oxyuroidea</taxon>
        <taxon>Oxyuridae</taxon>
        <taxon>Enterobius</taxon>
    </lineage>
</organism>
<dbReference type="WBParaSite" id="EVEC_0001300401-mRNA-1">
    <property type="protein sequence ID" value="EVEC_0001300401-mRNA-1"/>
    <property type="gene ID" value="EVEC_0001300401"/>
</dbReference>
<dbReference type="InterPro" id="IPR011761">
    <property type="entry name" value="ATP-grasp"/>
</dbReference>
<dbReference type="Pfam" id="PF00289">
    <property type="entry name" value="Biotin_carb_N"/>
    <property type="match status" value="1"/>
</dbReference>
<dbReference type="PROSITE" id="PS00867">
    <property type="entry name" value="CPSASE_2"/>
    <property type="match status" value="1"/>
</dbReference>
<dbReference type="GO" id="GO:0006094">
    <property type="term" value="P:gluconeogenesis"/>
    <property type="evidence" value="ECO:0007669"/>
    <property type="project" value="TreeGrafter"/>
</dbReference>
<dbReference type="Gene3D" id="3.30.470.20">
    <property type="entry name" value="ATP-grasp fold, B domain"/>
    <property type="match status" value="1"/>
</dbReference>
<dbReference type="InterPro" id="IPR013785">
    <property type="entry name" value="Aldolase_TIM"/>
</dbReference>
<dbReference type="PROSITE" id="PS50979">
    <property type="entry name" value="BC"/>
    <property type="match status" value="1"/>
</dbReference>
<keyword evidence="3 5" id="KW-0067">ATP-binding</keyword>
<dbReference type="GO" id="GO:0004736">
    <property type="term" value="F:pyruvate carboxylase activity"/>
    <property type="evidence" value="ECO:0007669"/>
    <property type="project" value="TreeGrafter"/>
</dbReference>
<dbReference type="InterPro" id="IPR011764">
    <property type="entry name" value="Biotin_carboxylation_dom"/>
</dbReference>
<dbReference type="Gene3D" id="3.20.20.70">
    <property type="entry name" value="Aldolase class I"/>
    <property type="match status" value="1"/>
</dbReference>
<dbReference type="Proteomes" id="UP000274131">
    <property type="component" value="Unassembled WGS sequence"/>
</dbReference>
<dbReference type="OrthoDB" id="196847at2759"/>
<dbReference type="SUPFAM" id="SSF51246">
    <property type="entry name" value="Rudiment single hybrid motif"/>
    <property type="match status" value="1"/>
</dbReference>
<dbReference type="GO" id="GO:0005737">
    <property type="term" value="C:cytoplasm"/>
    <property type="evidence" value="ECO:0007669"/>
    <property type="project" value="TreeGrafter"/>
</dbReference>
<dbReference type="Gene3D" id="3.10.600.10">
    <property type="entry name" value="pyruvate carboxylase f1077a mutant domain"/>
    <property type="match status" value="1"/>
</dbReference>
<evidence type="ECO:0000256" key="1">
    <source>
        <dbReference type="ARBA" id="ARBA00022598"/>
    </source>
</evidence>
<dbReference type="PROSITE" id="PS50975">
    <property type="entry name" value="ATP_GRASP"/>
    <property type="match status" value="1"/>
</dbReference>
<keyword evidence="1" id="KW-0436">Ligase</keyword>
<evidence type="ECO:0000256" key="4">
    <source>
        <dbReference type="ARBA" id="ARBA00023267"/>
    </source>
</evidence>
<evidence type="ECO:0000256" key="3">
    <source>
        <dbReference type="ARBA" id="ARBA00022840"/>
    </source>
</evidence>
<protein>
    <submittedName>
        <fullName evidence="10">Pyruvate carboxylase</fullName>
    </submittedName>
</protein>
<dbReference type="GO" id="GO:0005524">
    <property type="term" value="F:ATP binding"/>
    <property type="evidence" value="ECO:0007669"/>
    <property type="project" value="UniProtKB-UniRule"/>
</dbReference>
<dbReference type="InterPro" id="IPR005481">
    <property type="entry name" value="BC-like_N"/>
</dbReference>
<sequence>MVVSSVLRVQSQNVLRNIIRSRIGHYHRGLVTAATAHRSHESVQKRDFKKVMVANRGEIAIRVFRALAELNKTSVAIFSEQDKYSVHRLKADEAYLVGKGLPPVDAYLAIPNIIEIARENEVDAIHPGYGFLSERADFAKACEDAGIAFIGPRSDIMARMGDKVAAREAAIEAGVQIVPGTPGPITNAAQAIEFVKQYGCPVILKAAFGGGGRGMRRVNKEEDVQTAFQRAFSEAQASFGDGSLFVEKFVERPRHVEVQIFGDKYGNQVHLYERDCSVQRRHQKQMPCELRNMWDIKVQACRTVEFLVDPKGNYYFIEVNARLQVEHTVSEEITGLDLVQAQIKVAEGKSLQDINILQDQIKVNGCAIQCRVTTEDPTRNFQPDSGRVEVFRSGEGMGIRLDSASTYAGSVISPHYDSLLVKVIAHAHNHPNAATKMIRALKEFRIRGTNIPFLLNVLQQQQFLDASVDTYFIDEHPELFQFKPSQNRAQKLLNYLAEVQVNGPKTPLATDLKPAHVTAHVPEVPLEKPPPRGFRDFFVKDGPEGFAKAIRKNKGCLITDTTFRDAHQSLLATRIRTHDLAKIAPFVSYSLPNLFSMENWGGKFFSTKNY</sequence>